<evidence type="ECO:0000313" key="2">
    <source>
        <dbReference type="Proteomes" id="UP000727407"/>
    </source>
</evidence>
<evidence type="ECO:0000313" key="1">
    <source>
        <dbReference type="EMBL" id="KAF5905262.1"/>
    </source>
</evidence>
<protein>
    <submittedName>
        <fullName evidence="1">Pol polyprotein</fullName>
    </submittedName>
</protein>
<comment type="caution">
    <text evidence="1">The sequence shown here is derived from an EMBL/GenBank/DDBJ whole genome shotgun (WGS) entry which is preliminary data.</text>
</comment>
<reference evidence="1" key="1">
    <citation type="submission" date="2020-07" db="EMBL/GenBank/DDBJ databases">
        <title>Clarias magur genome sequencing, assembly and annotation.</title>
        <authorList>
            <person name="Kushwaha B."/>
            <person name="Kumar R."/>
            <person name="Das P."/>
            <person name="Joshi C.G."/>
            <person name="Kumar D."/>
            <person name="Nagpure N.S."/>
            <person name="Pandey M."/>
            <person name="Agarwal S."/>
            <person name="Srivastava S."/>
            <person name="Singh M."/>
            <person name="Sahoo L."/>
            <person name="Jayasankar P."/>
            <person name="Meher P.K."/>
            <person name="Koringa P.G."/>
            <person name="Iquebal M.A."/>
            <person name="Das S.P."/>
            <person name="Bit A."/>
            <person name="Patnaik S."/>
            <person name="Patel N."/>
            <person name="Shah T.M."/>
            <person name="Hinsu A."/>
            <person name="Jena J.K."/>
        </authorList>
    </citation>
    <scope>NUCLEOTIDE SEQUENCE</scope>
    <source>
        <strain evidence="1">CIFAMagur01</strain>
        <tissue evidence="1">Testis</tissue>
    </source>
</reference>
<proteinExistence type="predicted"/>
<keyword evidence="2" id="KW-1185">Reference proteome</keyword>
<feature type="non-terminal residue" evidence="1">
    <location>
        <position position="1"/>
    </location>
</feature>
<feature type="non-terminal residue" evidence="1">
    <location>
        <position position="86"/>
    </location>
</feature>
<accession>A0A8J4URG9</accession>
<name>A0A8J4URG9_CLAMG</name>
<dbReference type="EMBL" id="QNUK01000047">
    <property type="protein sequence ID" value="KAF5905262.1"/>
    <property type="molecule type" value="Genomic_DNA"/>
</dbReference>
<dbReference type="Proteomes" id="UP000727407">
    <property type="component" value="Unassembled WGS sequence"/>
</dbReference>
<organism evidence="1 2">
    <name type="scientific">Clarias magur</name>
    <name type="common">Asian catfish</name>
    <name type="synonym">Macropteronotus magur</name>
    <dbReference type="NCBI Taxonomy" id="1594786"/>
    <lineage>
        <taxon>Eukaryota</taxon>
        <taxon>Metazoa</taxon>
        <taxon>Chordata</taxon>
        <taxon>Craniata</taxon>
        <taxon>Vertebrata</taxon>
        <taxon>Euteleostomi</taxon>
        <taxon>Actinopterygii</taxon>
        <taxon>Neopterygii</taxon>
        <taxon>Teleostei</taxon>
        <taxon>Ostariophysi</taxon>
        <taxon>Siluriformes</taxon>
        <taxon>Clariidae</taxon>
        <taxon>Clarias</taxon>
    </lineage>
</organism>
<gene>
    <name evidence="1" type="ORF">DAT39_005019</name>
</gene>
<dbReference type="AlphaFoldDB" id="A0A8J4URG9"/>
<sequence>LRVTTVSSSGQSARELASDIAHLTSAMTSARLTVLGRAHFHSLTPLCHSLPANPWFPPFISISHPSITHHILSLSLSPLLTFLPFL</sequence>